<dbReference type="NCBIfam" id="TIGR00711">
    <property type="entry name" value="efflux_EmrB"/>
    <property type="match status" value="1"/>
</dbReference>
<keyword evidence="5 7" id="KW-1133">Transmembrane helix</keyword>
<name>A0A7X1Z986_9LACT</name>
<dbReference type="Proteomes" id="UP000439550">
    <property type="component" value="Unassembled WGS sequence"/>
</dbReference>
<dbReference type="SUPFAM" id="SSF103473">
    <property type="entry name" value="MFS general substrate transporter"/>
    <property type="match status" value="1"/>
</dbReference>
<feature type="transmembrane region" description="Helical" evidence="7">
    <location>
        <begin position="268"/>
        <end position="289"/>
    </location>
</feature>
<feature type="transmembrane region" description="Helical" evidence="7">
    <location>
        <begin position="67"/>
        <end position="86"/>
    </location>
</feature>
<protein>
    <submittedName>
        <fullName evidence="9">DHA2 family efflux MFS transporter permease subunit</fullName>
    </submittedName>
</protein>
<dbReference type="InterPro" id="IPR020846">
    <property type="entry name" value="MFS_dom"/>
</dbReference>
<accession>A0A7X1Z986</accession>
<comment type="subcellular location">
    <subcellularLocation>
        <location evidence="1">Cell membrane</location>
        <topology evidence="1">Multi-pass membrane protein</topology>
    </subcellularLocation>
</comment>
<keyword evidence="4 7" id="KW-0812">Transmembrane</keyword>
<evidence type="ECO:0000313" key="10">
    <source>
        <dbReference type="Proteomes" id="UP000439550"/>
    </source>
</evidence>
<dbReference type="OrthoDB" id="9816041at2"/>
<organism evidence="9 10">
    <name type="scientific">Lactococcus hircilactis</name>
    <dbReference type="NCBI Taxonomy" id="1494462"/>
    <lineage>
        <taxon>Bacteria</taxon>
        <taxon>Bacillati</taxon>
        <taxon>Bacillota</taxon>
        <taxon>Bacilli</taxon>
        <taxon>Lactobacillales</taxon>
        <taxon>Streptococcaceae</taxon>
        <taxon>Lactococcus</taxon>
    </lineage>
</organism>
<keyword evidence="10" id="KW-1185">Reference proteome</keyword>
<evidence type="ECO:0000256" key="6">
    <source>
        <dbReference type="ARBA" id="ARBA00023136"/>
    </source>
</evidence>
<feature type="transmembrane region" description="Helical" evidence="7">
    <location>
        <begin position="200"/>
        <end position="222"/>
    </location>
</feature>
<evidence type="ECO:0000256" key="5">
    <source>
        <dbReference type="ARBA" id="ARBA00022989"/>
    </source>
</evidence>
<evidence type="ECO:0000256" key="2">
    <source>
        <dbReference type="ARBA" id="ARBA00022448"/>
    </source>
</evidence>
<dbReference type="Gene3D" id="1.20.1250.20">
    <property type="entry name" value="MFS general substrate transporter like domains"/>
    <property type="match status" value="2"/>
</dbReference>
<evidence type="ECO:0000256" key="4">
    <source>
        <dbReference type="ARBA" id="ARBA00022692"/>
    </source>
</evidence>
<keyword evidence="2" id="KW-0813">Transport</keyword>
<evidence type="ECO:0000313" key="9">
    <source>
        <dbReference type="EMBL" id="MQW38835.1"/>
    </source>
</evidence>
<dbReference type="EMBL" id="WITJ01000003">
    <property type="protein sequence ID" value="MQW38835.1"/>
    <property type="molecule type" value="Genomic_DNA"/>
</dbReference>
<feature type="transmembrane region" description="Helical" evidence="7">
    <location>
        <begin position="92"/>
        <end position="116"/>
    </location>
</feature>
<gene>
    <name evidence="9" type="ORF">GHI93_02580</name>
</gene>
<keyword evidence="3" id="KW-1003">Cell membrane</keyword>
<dbReference type="PANTHER" id="PTHR42718:SF24">
    <property type="entry name" value="MAJOR FACILITATOR SUPERFAMILY (MFS) PROFILE DOMAIN-CONTAINING PROTEIN"/>
    <property type="match status" value="1"/>
</dbReference>
<feature type="transmembrane region" description="Helical" evidence="7">
    <location>
        <begin position="301"/>
        <end position="322"/>
    </location>
</feature>
<feature type="transmembrane region" description="Helical" evidence="7">
    <location>
        <begin position="228"/>
        <end position="248"/>
    </location>
</feature>
<dbReference type="RefSeq" id="WP_153495497.1">
    <property type="nucleotide sequence ID" value="NZ_CAXYUY010000001.1"/>
</dbReference>
<evidence type="ECO:0000256" key="1">
    <source>
        <dbReference type="ARBA" id="ARBA00004651"/>
    </source>
</evidence>
<dbReference type="PANTHER" id="PTHR42718">
    <property type="entry name" value="MAJOR FACILITATOR SUPERFAMILY MULTIDRUG TRANSPORTER MFSC"/>
    <property type="match status" value="1"/>
</dbReference>
<sequence length="461" mass="49663">MMVVLLLVSAFVGMMLQTILAAIIPPLMHDFHIDISTAQQGASLFLLGNGIMIPISAYLATKFSTKWLHFAAYGLLLFGTLVIMIAPTSNYYIFILGRIIEAVAVGLSIPLLQSVFITIFPPEKRGSAMGLVGIAFGLGPAVGPTFAGWVMSANHTFLGFTLTDSWRSIFLIPAVLVGISFVLTPFFIKDVLPNRPMKLDIISFIASIFGFGLFLLGFTNVATGGWGSIKTVILPILAGALIIAYFIWRQFQLKEPLLNLRLFKIHNFSLAATLTALATMAMMCIEMLVPTYLQNVRGLTVLYSSLALLPGALVMGVMQPLAGRAYDRIGGKRLAIVGFGILTIGTFPFMFLTAKTPDIYTMTLYGVRMFGVALIMMSMLAAAMGAAPKNEIAHASAANNTLRTIASSLSVALLTSIAQNVASQNHGNILMGFHASFLLGFILAVAGLVLSFFLQNRRTDA</sequence>
<feature type="transmembrane region" description="Helical" evidence="7">
    <location>
        <begin position="400"/>
        <end position="419"/>
    </location>
</feature>
<feature type="transmembrane region" description="Helical" evidence="7">
    <location>
        <begin position="169"/>
        <end position="188"/>
    </location>
</feature>
<reference evidence="9 10" key="1">
    <citation type="submission" date="2019-10" db="EMBL/GenBank/DDBJ databases">
        <authorList>
            <person name="Dong K."/>
        </authorList>
    </citation>
    <scope>NUCLEOTIDE SEQUENCE [LARGE SCALE GENOMIC DNA]</scope>
    <source>
        <strain evidence="9 10">DSM 28960</strain>
    </source>
</reference>
<dbReference type="GO" id="GO:0005886">
    <property type="term" value="C:plasma membrane"/>
    <property type="evidence" value="ECO:0007669"/>
    <property type="project" value="UniProtKB-SubCell"/>
</dbReference>
<dbReference type="AlphaFoldDB" id="A0A7X1Z986"/>
<evidence type="ECO:0000256" key="3">
    <source>
        <dbReference type="ARBA" id="ARBA00022475"/>
    </source>
</evidence>
<dbReference type="InterPro" id="IPR004638">
    <property type="entry name" value="EmrB-like"/>
</dbReference>
<keyword evidence="6 7" id="KW-0472">Membrane</keyword>
<evidence type="ECO:0000256" key="7">
    <source>
        <dbReference type="SAM" id="Phobius"/>
    </source>
</evidence>
<feature type="transmembrane region" description="Helical" evidence="7">
    <location>
        <begin position="431"/>
        <end position="454"/>
    </location>
</feature>
<feature type="transmembrane region" description="Helical" evidence="7">
    <location>
        <begin position="128"/>
        <end position="149"/>
    </location>
</feature>
<feature type="transmembrane region" description="Helical" evidence="7">
    <location>
        <begin position="37"/>
        <end position="60"/>
    </location>
</feature>
<comment type="caution">
    <text evidence="9">The sequence shown here is derived from an EMBL/GenBank/DDBJ whole genome shotgun (WGS) entry which is preliminary data.</text>
</comment>
<feature type="transmembrane region" description="Helical" evidence="7">
    <location>
        <begin position="334"/>
        <end position="353"/>
    </location>
</feature>
<dbReference type="PROSITE" id="PS50850">
    <property type="entry name" value="MFS"/>
    <property type="match status" value="1"/>
</dbReference>
<evidence type="ECO:0000259" key="8">
    <source>
        <dbReference type="PROSITE" id="PS50850"/>
    </source>
</evidence>
<dbReference type="InterPro" id="IPR036259">
    <property type="entry name" value="MFS_trans_sf"/>
</dbReference>
<feature type="domain" description="Major facilitator superfamily (MFS) profile" evidence="8">
    <location>
        <begin position="2"/>
        <end position="459"/>
    </location>
</feature>
<proteinExistence type="predicted"/>
<dbReference type="Pfam" id="PF07690">
    <property type="entry name" value="MFS_1"/>
    <property type="match status" value="1"/>
</dbReference>
<feature type="transmembrane region" description="Helical" evidence="7">
    <location>
        <begin position="365"/>
        <end position="388"/>
    </location>
</feature>
<dbReference type="GO" id="GO:0022857">
    <property type="term" value="F:transmembrane transporter activity"/>
    <property type="evidence" value="ECO:0007669"/>
    <property type="project" value="InterPro"/>
</dbReference>
<dbReference type="InterPro" id="IPR011701">
    <property type="entry name" value="MFS"/>
</dbReference>